<dbReference type="GO" id="GO:0000309">
    <property type="term" value="F:nicotinamide-nucleotide adenylyltransferase activity"/>
    <property type="evidence" value="ECO:0007669"/>
    <property type="project" value="UniProtKB-EC"/>
</dbReference>
<comment type="catalytic activity">
    <reaction evidence="12">
        <text>beta-nicotinamide D-ribonucleotide + ATP + H(+) = diphosphate + NAD(+)</text>
        <dbReference type="Rhea" id="RHEA:21360"/>
        <dbReference type="ChEBI" id="CHEBI:14649"/>
        <dbReference type="ChEBI" id="CHEBI:15378"/>
        <dbReference type="ChEBI" id="CHEBI:30616"/>
        <dbReference type="ChEBI" id="CHEBI:33019"/>
        <dbReference type="ChEBI" id="CHEBI:57540"/>
        <dbReference type="EC" id="2.7.7.1"/>
    </reaction>
</comment>
<dbReference type="Pfam" id="PF01467">
    <property type="entry name" value="CTP_transf_like"/>
    <property type="match status" value="1"/>
</dbReference>
<keyword evidence="7 12" id="KW-0547">Nucleotide-binding</keyword>
<keyword evidence="9 12" id="KW-0520">NAD</keyword>
<organism evidence="14 15">
    <name type="scientific">Apatococcus lobatus</name>
    <dbReference type="NCBI Taxonomy" id="904363"/>
    <lineage>
        <taxon>Eukaryota</taxon>
        <taxon>Viridiplantae</taxon>
        <taxon>Chlorophyta</taxon>
        <taxon>core chlorophytes</taxon>
        <taxon>Trebouxiophyceae</taxon>
        <taxon>Chlorellales</taxon>
        <taxon>Chlorellaceae</taxon>
        <taxon>Apatococcus</taxon>
    </lineage>
</organism>
<comment type="caution">
    <text evidence="14">The sequence shown here is derived from an EMBL/GenBank/DDBJ whole genome shotgun (WGS) entry which is preliminary data.</text>
</comment>
<dbReference type="SUPFAM" id="SSF52374">
    <property type="entry name" value="Nucleotidylyl transferase"/>
    <property type="match status" value="1"/>
</dbReference>
<dbReference type="Proteomes" id="UP001438707">
    <property type="component" value="Unassembled WGS sequence"/>
</dbReference>
<proteinExistence type="inferred from homology"/>
<dbReference type="NCBIfam" id="TIGR00482">
    <property type="entry name" value="nicotinate (nicotinamide) nucleotide adenylyltransferase"/>
    <property type="match status" value="1"/>
</dbReference>
<comment type="similarity">
    <text evidence="12">Belongs to the eukaryotic NMN adenylyltransferase family.</text>
</comment>
<comment type="pathway">
    <text evidence="12">Cofactor biosynthesis; NAD(+) biosynthesis; NAD(+) from nicotinamide D-ribonucleotide: step 1/1.</text>
</comment>
<comment type="subunit">
    <text evidence="3">Homotetramer.</text>
</comment>
<evidence type="ECO:0000256" key="1">
    <source>
        <dbReference type="ARBA" id="ARBA00001946"/>
    </source>
</evidence>
<evidence type="ECO:0000256" key="3">
    <source>
        <dbReference type="ARBA" id="ARBA00011881"/>
    </source>
</evidence>
<keyword evidence="10" id="KW-0496">Mitochondrion</keyword>
<dbReference type="GO" id="GO:0005524">
    <property type="term" value="F:ATP binding"/>
    <property type="evidence" value="ECO:0007669"/>
    <property type="project" value="UniProtKB-KW"/>
</dbReference>
<dbReference type="AlphaFoldDB" id="A0AAW1RJB7"/>
<keyword evidence="5 12" id="KW-0808">Transferase</keyword>
<evidence type="ECO:0000256" key="5">
    <source>
        <dbReference type="ARBA" id="ARBA00022679"/>
    </source>
</evidence>
<comment type="catalytic activity">
    <reaction evidence="12">
        <text>nicotinate beta-D-ribonucleotide + ATP + H(+) = deamido-NAD(+) + diphosphate</text>
        <dbReference type="Rhea" id="RHEA:22860"/>
        <dbReference type="ChEBI" id="CHEBI:15378"/>
        <dbReference type="ChEBI" id="CHEBI:30616"/>
        <dbReference type="ChEBI" id="CHEBI:33019"/>
        <dbReference type="ChEBI" id="CHEBI:57502"/>
        <dbReference type="ChEBI" id="CHEBI:58437"/>
        <dbReference type="EC" id="2.7.7.18"/>
    </reaction>
</comment>
<evidence type="ECO:0000259" key="13">
    <source>
        <dbReference type="Pfam" id="PF01467"/>
    </source>
</evidence>
<dbReference type="GO" id="GO:0005759">
    <property type="term" value="C:mitochondrial matrix"/>
    <property type="evidence" value="ECO:0007669"/>
    <property type="project" value="UniProtKB-ARBA"/>
</dbReference>
<accession>A0AAW1RJB7</accession>
<evidence type="ECO:0000256" key="7">
    <source>
        <dbReference type="ARBA" id="ARBA00022741"/>
    </source>
</evidence>
<dbReference type="InterPro" id="IPR051182">
    <property type="entry name" value="Euk_NMN_adenylyltrnsfrase"/>
</dbReference>
<evidence type="ECO:0000256" key="10">
    <source>
        <dbReference type="ARBA" id="ARBA00023128"/>
    </source>
</evidence>
<dbReference type="GO" id="GO:0009435">
    <property type="term" value="P:NAD+ biosynthetic process"/>
    <property type="evidence" value="ECO:0007669"/>
    <property type="project" value="InterPro"/>
</dbReference>
<dbReference type="InterPro" id="IPR014729">
    <property type="entry name" value="Rossmann-like_a/b/a_fold"/>
</dbReference>
<dbReference type="InterPro" id="IPR005248">
    <property type="entry name" value="NadD/NMNAT"/>
</dbReference>
<name>A0AAW1RJB7_9CHLO</name>
<keyword evidence="15" id="KW-1185">Reference proteome</keyword>
<gene>
    <name evidence="14" type="ORF">WJX74_009474</name>
</gene>
<dbReference type="GO" id="GO:0004515">
    <property type="term" value="F:nicotinate-nucleotide adenylyltransferase activity"/>
    <property type="evidence" value="ECO:0007669"/>
    <property type="project" value="UniProtKB-EC"/>
</dbReference>
<evidence type="ECO:0000256" key="9">
    <source>
        <dbReference type="ARBA" id="ARBA00023027"/>
    </source>
</evidence>
<dbReference type="PANTHER" id="PTHR12039">
    <property type="entry name" value="NICOTINAMIDE MONONUCLEOTIDE ADENYLYLTRANSFERASE"/>
    <property type="match status" value="1"/>
</dbReference>
<dbReference type="InterPro" id="IPR004821">
    <property type="entry name" value="Cyt_trans-like"/>
</dbReference>
<dbReference type="EMBL" id="JALJOS010000010">
    <property type="protein sequence ID" value="KAK9833902.1"/>
    <property type="molecule type" value="Genomic_DNA"/>
</dbReference>
<comment type="cofactor">
    <cofactor evidence="1">
        <name>Mg(2+)</name>
        <dbReference type="ChEBI" id="CHEBI:18420"/>
    </cofactor>
</comment>
<evidence type="ECO:0000256" key="11">
    <source>
        <dbReference type="ARBA" id="ARBA00093425"/>
    </source>
</evidence>
<evidence type="ECO:0000313" key="15">
    <source>
        <dbReference type="Proteomes" id="UP001438707"/>
    </source>
</evidence>
<comment type="function">
    <text evidence="11">Catalyzes the formation of NAD(+) from nicotinamide mononucleotide (NMN) and ATP. Can also use the deamidated form; nicotinic acid mononucleotide (NaMN) as substrate with the same efficiency. Can use triazofurin monophosphate (TrMP) as substrate. Can also use GTP and ITP as nucleotide donors. Also catalyzes the reverse reaction, i.e. the pyrophosphorolytic cleavage of NAD(+). For the pyrophosphorolytic activity, can use NAD(+), NADH, NaAD, nicotinic acid adenine dinucleotide phosphate (NHD), nicotinamide guanine dinucleotide (NGD) as substrates. Fails to cleave phosphorylated dinucleotides NADP(+), NADPH and NaADP(+). Protects against axonal degeneration following injury. May be involved in the maintenance of axonal integrity. Also functions as a stress-response chaperone protein that prevents toxic aggregation of proteins; this function may be independent of its NAD(+) synthesis activity.</text>
</comment>
<evidence type="ECO:0000256" key="6">
    <source>
        <dbReference type="ARBA" id="ARBA00022695"/>
    </source>
</evidence>
<reference evidence="14 15" key="1">
    <citation type="journal article" date="2024" name="Nat. Commun.">
        <title>Phylogenomics reveals the evolutionary origins of lichenization in chlorophyte algae.</title>
        <authorList>
            <person name="Puginier C."/>
            <person name="Libourel C."/>
            <person name="Otte J."/>
            <person name="Skaloud P."/>
            <person name="Haon M."/>
            <person name="Grisel S."/>
            <person name="Petersen M."/>
            <person name="Berrin J.G."/>
            <person name="Delaux P.M."/>
            <person name="Dal Grande F."/>
            <person name="Keller J."/>
        </authorList>
    </citation>
    <scope>NUCLEOTIDE SEQUENCE [LARGE SCALE GENOMIC DNA]</scope>
    <source>
        <strain evidence="14 15">SAG 2145</strain>
    </source>
</reference>
<evidence type="ECO:0000313" key="14">
    <source>
        <dbReference type="EMBL" id="KAK9833902.1"/>
    </source>
</evidence>
<dbReference type="Gene3D" id="3.40.50.620">
    <property type="entry name" value="HUPs"/>
    <property type="match status" value="1"/>
</dbReference>
<evidence type="ECO:0000256" key="12">
    <source>
        <dbReference type="RuleBase" id="RU362021"/>
    </source>
</evidence>
<keyword evidence="6 12" id="KW-0548">Nucleotidyltransferase</keyword>
<feature type="domain" description="Cytidyltransferase-like" evidence="13">
    <location>
        <begin position="135"/>
        <end position="318"/>
    </location>
</feature>
<comment type="subcellular location">
    <subcellularLocation>
        <location evidence="2">Mitochondrion</location>
    </subcellularLocation>
</comment>
<dbReference type="PANTHER" id="PTHR12039:SF0">
    <property type="entry name" value="NICOTINAMIDE-NUCLEOTIDE ADENYLYLTRANSFERASE"/>
    <property type="match status" value="1"/>
</dbReference>
<evidence type="ECO:0000256" key="8">
    <source>
        <dbReference type="ARBA" id="ARBA00022840"/>
    </source>
</evidence>
<keyword evidence="8 12" id="KW-0067">ATP-binding</keyword>
<dbReference type="EC" id="2.7.7.18" evidence="12"/>
<evidence type="ECO:0000256" key="4">
    <source>
        <dbReference type="ARBA" id="ARBA00022642"/>
    </source>
</evidence>
<protein>
    <recommendedName>
        <fullName evidence="12">Nicotinamide-nucleotide adenylyltransferase</fullName>
        <ecNumber evidence="12">2.7.7.1</ecNumber>
        <ecNumber evidence="12">2.7.7.18</ecNumber>
    </recommendedName>
</protein>
<evidence type="ECO:0000256" key="2">
    <source>
        <dbReference type="ARBA" id="ARBA00004173"/>
    </source>
</evidence>
<keyword evidence="4 12" id="KW-0662">Pyridine nucleotide biosynthesis</keyword>
<dbReference type="FunFam" id="3.40.50.620:FF:000221">
    <property type="entry name" value="Nicotinamide/nicotinic acid mononucleotide adenylyltransferase 3"/>
    <property type="match status" value="1"/>
</dbReference>
<sequence length="351" mass="38683">MPLGLGVCTVRCIRQQARAPALTRVLHLSWPGNSFRQLKATSRFNLAEYHSVTASASPLTSLSLPVCEARRSQLVGQQRSLSGTSSSNFALGPIRGHLRGVLAQAEGSWHSMAASVGELNGKRPGGQQPVALLSCGSFNPPTVMHLRMFDLARFALEEMGHQVVGAYMSPVNDAYKKANLAAGKHRVAMSHLAAEQLPYLQADGWEAEQSEYQRTVDVLKYFSQRQHPDMQESSTETARVMLLAGADLLETFLEPGIWSEEDQETILRDYGVVCITRATTAVEELLARPGTSLSRHRQNIHIVHEPITNDISATKIRRELALGHPVRFLVPDAVAAYIKEHDLYSSPDLKR</sequence>
<dbReference type="EC" id="2.7.7.1" evidence="12"/>